<name>A0A1H6C5H0_9EURY</name>
<dbReference type="InterPro" id="IPR035965">
    <property type="entry name" value="PAS-like_dom_sf"/>
</dbReference>
<feature type="transmembrane region" description="Helical" evidence="2">
    <location>
        <begin position="6"/>
        <end position="26"/>
    </location>
</feature>
<dbReference type="InterPro" id="IPR052155">
    <property type="entry name" value="Biofilm_reg_signaling"/>
</dbReference>
<dbReference type="Proteomes" id="UP000296733">
    <property type="component" value="Chromosome"/>
</dbReference>
<dbReference type="SUPFAM" id="SSF55785">
    <property type="entry name" value="PYP-like sensor domain (PAS domain)"/>
    <property type="match status" value="2"/>
</dbReference>
<dbReference type="Pfam" id="PF13426">
    <property type="entry name" value="PAS_9"/>
    <property type="match status" value="1"/>
</dbReference>
<evidence type="ECO:0000313" key="6">
    <source>
        <dbReference type="EMBL" id="QCC48644.1"/>
    </source>
</evidence>
<dbReference type="InterPro" id="IPR005467">
    <property type="entry name" value="His_kinase_dom"/>
</dbReference>
<feature type="domain" description="PAS" evidence="4">
    <location>
        <begin position="222"/>
        <end position="268"/>
    </location>
</feature>
<dbReference type="GO" id="GO:0016772">
    <property type="term" value="F:transferase activity, transferring phosphorus-containing groups"/>
    <property type="evidence" value="ECO:0007669"/>
    <property type="project" value="InterPro"/>
</dbReference>
<dbReference type="EMBL" id="FNVN01000006">
    <property type="protein sequence ID" value="SEG68230.1"/>
    <property type="molecule type" value="Genomic_DNA"/>
</dbReference>
<dbReference type="PROSITE" id="PS50113">
    <property type="entry name" value="PAC"/>
    <property type="match status" value="2"/>
</dbReference>
<dbReference type="InterPro" id="IPR013656">
    <property type="entry name" value="PAS_4"/>
</dbReference>
<feature type="transmembrane region" description="Helical" evidence="2">
    <location>
        <begin position="33"/>
        <end position="49"/>
    </location>
</feature>
<feature type="domain" description="PAS" evidence="4">
    <location>
        <begin position="101"/>
        <end position="171"/>
    </location>
</feature>
<sequence length="566" mass="63964">MFVTAPILLSLLLRVLGVGLSVYLLYRERDRRFVFLVVLLSLMALRQALTLFDVGSAVREVPAFLVSVLAVGLAFYLVRYVREENETKERLREMNAQLQASRNRLRAAMNASPEYIFLLDGAARYREVLSGEDEITVHPPEDLAGRAVEEVLPEETASAVREAVERTAESGEIQRTEYPMRRDDGVEWYEARTACVRYPDEEVRDVLLTARDVTERKERERKLRRFRRAIETAGHAIYITDDSGRITYVNPAFEEITGYASEEAVGRTPDLLDSGQMSEDYFAELWSTVRSGEVWEEEILNERRDGSLYYAQQTVAPVTDESGTVREFVAIQTDITPLKERERQLNVLSRVLRHNLRNEMNLILGKAQTIQESADGAIASDAAQIERVGERLLDLAETYREILDLIETSGARHRIRLVDRIRAEVRELREAHPNAEVEVAFDCPEDVAAVAIPGIERAVGELLENAVVHSDREPPEVELHVESTADHVRIRVADRGPGIPPTEWEILTGEHEIDPLSHGTGLGLWLVHWLVTRAGGHLSFEENDPRGSVVTIQLQRASDPEGESDE</sequence>
<feature type="domain" description="PAC" evidence="5">
    <location>
        <begin position="169"/>
        <end position="225"/>
    </location>
</feature>
<dbReference type="NCBIfam" id="TIGR00229">
    <property type="entry name" value="sensory_box"/>
    <property type="match status" value="2"/>
</dbReference>
<dbReference type="PANTHER" id="PTHR44757:SF2">
    <property type="entry name" value="BIOFILM ARCHITECTURE MAINTENANCE PROTEIN MBAA"/>
    <property type="match status" value="1"/>
</dbReference>
<feature type="coiled-coil region" evidence="1">
    <location>
        <begin position="77"/>
        <end position="111"/>
    </location>
</feature>
<dbReference type="InterPro" id="IPR003594">
    <property type="entry name" value="HATPase_dom"/>
</dbReference>
<dbReference type="Pfam" id="PF02518">
    <property type="entry name" value="HATPase_c"/>
    <property type="match status" value="1"/>
</dbReference>
<dbReference type="AlphaFoldDB" id="A0A1H6C5H0"/>
<keyword evidence="1" id="KW-0175">Coiled coil</keyword>
<evidence type="ECO:0000313" key="7">
    <source>
        <dbReference type="EMBL" id="SEG68230.1"/>
    </source>
</evidence>
<keyword evidence="2" id="KW-0812">Transmembrane</keyword>
<dbReference type="Pfam" id="PF08448">
    <property type="entry name" value="PAS_4"/>
    <property type="match status" value="1"/>
</dbReference>
<feature type="domain" description="Histidine kinase" evidence="3">
    <location>
        <begin position="351"/>
        <end position="558"/>
    </location>
</feature>
<evidence type="ECO:0000313" key="8">
    <source>
        <dbReference type="Proteomes" id="UP000236740"/>
    </source>
</evidence>
<evidence type="ECO:0000259" key="4">
    <source>
        <dbReference type="PROSITE" id="PS50112"/>
    </source>
</evidence>
<evidence type="ECO:0000259" key="5">
    <source>
        <dbReference type="PROSITE" id="PS50113"/>
    </source>
</evidence>
<reference evidence="6 9" key="2">
    <citation type="journal article" date="2019" name="Nat. Commun.">
        <title>A new type of DNA phosphorothioation-based antiviral system in archaea.</title>
        <authorList>
            <person name="Xiong L."/>
            <person name="Liu S."/>
            <person name="Chen S."/>
            <person name="Xiao Y."/>
            <person name="Zhu B."/>
            <person name="Gao Y."/>
            <person name="Zhang Y."/>
            <person name="Chen B."/>
            <person name="Luo J."/>
            <person name="Deng Z."/>
            <person name="Chen X."/>
            <person name="Wang L."/>
            <person name="Chen S."/>
        </authorList>
    </citation>
    <scope>NUCLEOTIDE SEQUENCE [LARGE SCALE GENOMIC DNA]</scope>
    <source>
        <strain evidence="6 9">CGMCC 1.10331</strain>
    </source>
</reference>
<keyword evidence="2" id="KW-0472">Membrane</keyword>
<dbReference type="InterPro" id="IPR004358">
    <property type="entry name" value="Sig_transdc_His_kin-like_C"/>
</dbReference>
<dbReference type="PROSITE" id="PS50112">
    <property type="entry name" value="PAS"/>
    <property type="match status" value="2"/>
</dbReference>
<dbReference type="Proteomes" id="UP000236740">
    <property type="component" value="Unassembled WGS sequence"/>
</dbReference>
<reference evidence="7 8" key="1">
    <citation type="submission" date="2016-10" db="EMBL/GenBank/DDBJ databases">
        <authorList>
            <person name="de Groot N.N."/>
        </authorList>
    </citation>
    <scope>NUCLEOTIDE SEQUENCE [LARGE SCALE GENOMIC DNA]</scope>
    <source>
        <strain evidence="7 8">CGMCC 1.10331</strain>
    </source>
</reference>
<feature type="transmembrane region" description="Helical" evidence="2">
    <location>
        <begin position="61"/>
        <end position="81"/>
    </location>
</feature>
<dbReference type="PRINTS" id="PR00344">
    <property type="entry name" value="BCTRLSENSOR"/>
</dbReference>
<dbReference type="PROSITE" id="PS50109">
    <property type="entry name" value="HIS_KIN"/>
    <property type="match status" value="1"/>
</dbReference>
<dbReference type="SMART" id="SM00086">
    <property type="entry name" value="PAC"/>
    <property type="match status" value="2"/>
</dbReference>
<evidence type="ECO:0000259" key="3">
    <source>
        <dbReference type="PROSITE" id="PS50109"/>
    </source>
</evidence>
<dbReference type="InterPro" id="IPR036890">
    <property type="entry name" value="HATPase_C_sf"/>
</dbReference>
<dbReference type="CDD" id="cd00130">
    <property type="entry name" value="PAS"/>
    <property type="match status" value="1"/>
</dbReference>
<gene>
    <name evidence="6" type="ORF">DV707_13805</name>
    <name evidence="7" type="ORF">SAMN04488133_3251</name>
</gene>
<dbReference type="InterPro" id="IPR001610">
    <property type="entry name" value="PAC"/>
</dbReference>
<dbReference type="Gene3D" id="3.30.450.20">
    <property type="entry name" value="PAS domain"/>
    <property type="match status" value="2"/>
</dbReference>
<dbReference type="SUPFAM" id="SSF55874">
    <property type="entry name" value="ATPase domain of HSP90 chaperone/DNA topoisomerase II/histidine kinase"/>
    <property type="match status" value="1"/>
</dbReference>
<dbReference type="InterPro" id="IPR000014">
    <property type="entry name" value="PAS"/>
</dbReference>
<accession>A0A1H6C5H0</accession>
<protein>
    <submittedName>
        <fullName evidence="6">PAS domain S-box protein</fullName>
    </submittedName>
    <submittedName>
        <fullName evidence="7">PAS domain S-box-containing protein</fullName>
    </submittedName>
</protein>
<dbReference type="EMBL" id="CP031311">
    <property type="protein sequence ID" value="QCC48644.1"/>
    <property type="molecule type" value="Genomic_DNA"/>
</dbReference>
<keyword evidence="8" id="KW-1185">Reference proteome</keyword>
<dbReference type="InterPro" id="IPR000700">
    <property type="entry name" value="PAS-assoc_C"/>
</dbReference>
<evidence type="ECO:0000256" key="2">
    <source>
        <dbReference type="SAM" id="Phobius"/>
    </source>
</evidence>
<evidence type="ECO:0000313" key="9">
    <source>
        <dbReference type="Proteomes" id="UP000296733"/>
    </source>
</evidence>
<dbReference type="PANTHER" id="PTHR44757">
    <property type="entry name" value="DIGUANYLATE CYCLASE DGCP"/>
    <property type="match status" value="1"/>
</dbReference>
<dbReference type="KEGG" id="hlm:DV707_13805"/>
<evidence type="ECO:0000256" key="1">
    <source>
        <dbReference type="SAM" id="Coils"/>
    </source>
</evidence>
<feature type="domain" description="PAC" evidence="5">
    <location>
        <begin position="293"/>
        <end position="347"/>
    </location>
</feature>
<proteinExistence type="predicted"/>
<dbReference type="SMART" id="SM00091">
    <property type="entry name" value="PAS"/>
    <property type="match status" value="2"/>
</dbReference>
<dbReference type="SMART" id="SM00387">
    <property type="entry name" value="HATPase_c"/>
    <property type="match status" value="1"/>
</dbReference>
<keyword evidence="2" id="KW-1133">Transmembrane helix</keyword>
<organism evidence="7 8">
    <name type="scientific">Halobellus limi</name>
    <dbReference type="NCBI Taxonomy" id="699433"/>
    <lineage>
        <taxon>Archaea</taxon>
        <taxon>Methanobacteriati</taxon>
        <taxon>Methanobacteriota</taxon>
        <taxon>Stenosarchaea group</taxon>
        <taxon>Halobacteria</taxon>
        <taxon>Halobacteriales</taxon>
        <taxon>Haloferacaceae</taxon>
        <taxon>Halobellus</taxon>
    </lineage>
</organism>
<dbReference type="Gene3D" id="3.30.565.10">
    <property type="entry name" value="Histidine kinase-like ATPase, C-terminal domain"/>
    <property type="match status" value="1"/>
</dbReference>